<proteinExistence type="predicted"/>
<keyword evidence="2" id="KW-1185">Reference proteome</keyword>
<dbReference type="SUPFAM" id="SSF49464">
    <property type="entry name" value="Carboxypeptidase regulatory domain-like"/>
    <property type="match status" value="1"/>
</dbReference>
<dbReference type="AlphaFoldDB" id="A0AA49GF55"/>
<evidence type="ECO:0000313" key="2">
    <source>
        <dbReference type="Proteomes" id="UP001244443"/>
    </source>
</evidence>
<dbReference type="EMBL" id="CP129970">
    <property type="protein sequence ID" value="WKK87184.2"/>
    <property type="molecule type" value="Genomic_DNA"/>
</dbReference>
<evidence type="ECO:0000313" key="1">
    <source>
        <dbReference type="EMBL" id="WKK87184.2"/>
    </source>
</evidence>
<gene>
    <name evidence="1" type="ORF">QYS48_10455</name>
</gene>
<accession>A0AA49GF55</accession>
<dbReference type="InterPro" id="IPR008969">
    <property type="entry name" value="CarboxyPept-like_regulatory"/>
</dbReference>
<organism evidence="1 2">
    <name type="scientific">Marivirga arenosa</name>
    <dbReference type="NCBI Taxonomy" id="3059076"/>
    <lineage>
        <taxon>Bacteria</taxon>
        <taxon>Pseudomonadati</taxon>
        <taxon>Bacteroidota</taxon>
        <taxon>Cytophagia</taxon>
        <taxon>Cytophagales</taxon>
        <taxon>Marivirgaceae</taxon>
        <taxon>Marivirga</taxon>
    </lineage>
</organism>
<dbReference type="RefSeq" id="WP_308357600.1">
    <property type="nucleotide sequence ID" value="NZ_CP129970.2"/>
</dbReference>
<evidence type="ECO:0008006" key="3">
    <source>
        <dbReference type="Google" id="ProtNLM"/>
    </source>
</evidence>
<protein>
    <recommendedName>
        <fullName evidence="3">Carboxypeptidase-like regulatory domain-containing protein</fullName>
    </recommendedName>
</protein>
<dbReference type="Proteomes" id="UP001244443">
    <property type="component" value="Chromosome"/>
</dbReference>
<reference evidence="1" key="1">
    <citation type="submission" date="2023-08" db="EMBL/GenBank/DDBJ databases">
        <title>Comparative genomics and taxonomic characterization of three novel marine species of genus Marivirga.</title>
        <authorList>
            <person name="Muhammad N."/>
            <person name="Kim S.-G."/>
        </authorList>
    </citation>
    <scope>NUCLEOTIDE SEQUENCE [LARGE SCALE GENOMIC DNA]</scope>
    <source>
        <strain evidence="1">ABR2-2</strain>
    </source>
</reference>
<name>A0AA49GF55_9BACT</name>
<sequence length="250" mass="28417">MKAFLISVLIFLSTYSTFGQQFEGIIQSSKDGLSIEGAHILNISSRKLAISSELGNFYLEANVGDTLIISSINYKKKQFIIYTKKRVSILLDPNVIQLDEVVVSNLPKTEADFRKKLINMPMQDNGKFVPYGVTPGKPIPKIPVIYNSKEINTAGYAIRNPLRFAASKINPKFQEKVKYWAIQADLDDSYIRNKKFNRELVASLTDLKGDDLTDFINYMKLSIEFINTSSAYEVAEKIKENYKEYIKANK</sequence>